<dbReference type="Proteomes" id="UP000031197">
    <property type="component" value="Unassembled WGS sequence"/>
</dbReference>
<dbReference type="Gene3D" id="3.50.80.10">
    <property type="entry name" value="D-tyrosyl-tRNA(Tyr) deacylase"/>
    <property type="match status" value="1"/>
</dbReference>
<dbReference type="GO" id="GO:0043908">
    <property type="term" value="F:Ser(Gly)-tRNA(Ala) hydrolase activity"/>
    <property type="evidence" value="ECO:0007669"/>
    <property type="project" value="UniProtKB-UniRule"/>
</dbReference>
<dbReference type="GO" id="GO:0106026">
    <property type="term" value="F:Gly-tRNA(Ala) deacylase activity"/>
    <property type="evidence" value="ECO:0007669"/>
    <property type="project" value="UniProtKB-UniRule"/>
</dbReference>
<dbReference type="EC" id="3.1.1.-" evidence="3"/>
<keyword evidence="3" id="KW-0694">RNA-binding</keyword>
<comment type="function">
    <text evidence="3">An aminoacyl-tRNA editing enzyme that deacylates mischarged D-aminoacyl-tRNAs. Also deacylates mischarged glycyl-tRNA(Ala), protecting cells against glycine mischarging by AlaRS. Acts via tRNA-based rather than protein-based catalysis; rejects L-amino acids rather than detecting D-amino acids in the active site. By recycling D-aminoacyl-tRNA to D-amino acids and free tRNA molecules, this enzyme counteracts the toxicity associated with the formation of D-aminoacyl-tRNA entities in vivo and helps enforce protein L-homochirality.</text>
</comment>
<keyword evidence="5" id="KW-1185">Reference proteome</keyword>
<dbReference type="SUPFAM" id="SSF69500">
    <property type="entry name" value="DTD-like"/>
    <property type="match status" value="1"/>
</dbReference>
<dbReference type="EMBL" id="JWLW01000010">
    <property type="protein sequence ID" value="KHT55018.1"/>
    <property type="molecule type" value="Genomic_DNA"/>
</dbReference>
<comment type="caution">
    <text evidence="4">The sequence shown here is derived from an EMBL/GenBank/DDBJ whole genome shotgun (WGS) entry which is preliminary data.</text>
</comment>
<dbReference type="Pfam" id="PF02580">
    <property type="entry name" value="Tyr_Deacylase"/>
    <property type="match status" value="1"/>
</dbReference>
<comment type="domain">
    <text evidence="3">A Gly-cisPro motif from one monomer fits into the active site of the other monomer to allow specific chiral rejection of L-amino acids.</text>
</comment>
<accession>A0A0B3YJX9</accession>
<dbReference type="InterPro" id="IPR023509">
    <property type="entry name" value="DTD-like_sf"/>
</dbReference>
<evidence type="ECO:0000313" key="4">
    <source>
        <dbReference type="EMBL" id="KHT55018.1"/>
    </source>
</evidence>
<evidence type="ECO:0000256" key="1">
    <source>
        <dbReference type="ARBA" id="ARBA00009673"/>
    </source>
</evidence>
<dbReference type="GO" id="GO:0000049">
    <property type="term" value="F:tRNA binding"/>
    <property type="evidence" value="ECO:0007669"/>
    <property type="project" value="UniProtKB-UniRule"/>
</dbReference>
<protein>
    <recommendedName>
        <fullName evidence="3">D-aminoacyl-tRNA deacylase</fullName>
        <shortName evidence="3">DTD</shortName>
        <ecNumber evidence="3">3.1.1.96</ecNumber>
    </recommendedName>
    <alternativeName>
        <fullName evidence="3">Gly-tRNA(Ala) deacylase</fullName>
        <ecNumber evidence="3">3.1.1.-</ecNumber>
    </alternativeName>
</protein>
<dbReference type="HAMAP" id="MF_00518">
    <property type="entry name" value="Deacylase_Dtd"/>
    <property type="match status" value="1"/>
</dbReference>
<comment type="subcellular location">
    <subcellularLocation>
        <location evidence="3">Cytoplasm</location>
    </subcellularLocation>
</comment>
<dbReference type="NCBIfam" id="TIGR00256">
    <property type="entry name" value="D-aminoacyl-tRNA deacylase"/>
    <property type="match status" value="1"/>
</dbReference>
<dbReference type="OrthoDB" id="9801395at2"/>
<comment type="subunit">
    <text evidence="3">Homodimer.</text>
</comment>
<gene>
    <name evidence="3" type="primary">dtd</name>
    <name evidence="4" type="ORF">RJ41_05445</name>
</gene>
<dbReference type="PANTHER" id="PTHR10472:SF5">
    <property type="entry name" value="D-AMINOACYL-TRNA DEACYLASE 1"/>
    <property type="match status" value="1"/>
</dbReference>
<dbReference type="EC" id="3.1.1.96" evidence="3"/>
<dbReference type="GO" id="GO:0005737">
    <property type="term" value="C:cytoplasm"/>
    <property type="evidence" value="ECO:0007669"/>
    <property type="project" value="UniProtKB-SubCell"/>
</dbReference>
<organism evidence="4 5">
    <name type="scientific">Alteromonas marina</name>
    <dbReference type="NCBI Taxonomy" id="203795"/>
    <lineage>
        <taxon>Bacteria</taxon>
        <taxon>Pseudomonadati</taxon>
        <taxon>Pseudomonadota</taxon>
        <taxon>Gammaproteobacteria</taxon>
        <taxon>Alteromonadales</taxon>
        <taxon>Alteromonadaceae</taxon>
        <taxon>Alteromonas/Salinimonas group</taxon>
        <taxon>Alteromonas</taxon>
    </lineage>
</organism>
<comment type="similarity">
    <text evidence="1 3">Belongs to the DTD family.</text>
</comment>
<reference evidence="4 5" key="1">
    <citation type="submission" date="2014-12" db="EMBL/GenBank/DDBJ databases">
        <title>Genome sequencing of Alteromonas marina AD001.</title>
        <authorList>
            <person name="Adrian T.G.S."/>
            <person name="Chan K.G."/>
        </authorList>
    </citation>
    <scope>NUCLEOTIDE SEQUENCE [LARGE SCALE GENOMIC DNA]</scope>
    <source>
        <strain evidence="4 5">AD001</strain>
    </source>
</reference>
<dbReference type="AlphaFoldDB" id="A0A0B3YJX9"/>
<name>A0A0B3YJX9_9ALTE</name>
<dbReference type="RefSeq" id="WP_039217962.1">
    <property type="nucleotide sequence ID" value="NZ_JWLW01000010.1"/>
</dbReference>
<evidence type="ECO:0000256" key="3">
    <source>
        <dbReference type="HAMAP-Rule" id="MF_00518"/>
    </source>
</evidence>
<dbReference type="GO" id="GO:0019478">
    <property type="term" value="P:D-amino acid catabolic process"/>
    <property type="evidence" value="ECO:0007669"/>
    <property type="project" value="UniProtKB-UniRule"/>
</dbReference>
<dbReference type="GO" id="GO:0051500">
    <property type="term" value="F:D-tyrosyl-tRNA(Tyr) deacylase activity"/>
    <property type="evidence" value="ECO:0007669"/>
    <property type="project" value="TreeGrafter"/>
</dbReference>
<dbReference type="FunFam" id="3.50.80.10:FF:000001">
    <property type="entry name" value="D-aminoacyl-tRNA deacylase"/>
    <property type="match status" value="1"/>
</dbReference>
<feature type="short sequence motif" description="Gly-cisPro motif, important for rejection of L-amino acids" evidence="3">
    <location>
        <begin position="137"/>
        <end position="138"/>
    </location>
</feature>
<comment type="catalytic activity">
    <reaction evidence="3">
        <text>a D-aminoacyl-tRNA + H2O = a tRNA + a D-alpha-amino acid + H(+)</text>
        <dbReference type="Rhea" id="RHEA:13953"/>
        <dbReference type="Rhea" id="RHEA-COMP:10123"/>
        <dbReference type="Rhea" id="RHEA-COMP:10124"/>
        <dbReference type="ChEBI" id="CHEBI:15377"/>
        <dbReference type="ChEBI" id="CHEBI:15378"/>
        <dbReference type="ChEBI" id="CHEBI:59871"/>
        <dbReference type="ChEBI" id="CHEBI:78442"/>
        <dbReference type="ChEBI" id="CHEBI:79333"/>
        <dbReference type="EC" id="3.1.1.96"/>
    </reaction>
</comment>
<dbReference type="PANTHER" id="PTHR10472">
    <property type="entry name" value="D-TYROSYL-TRNA TYR DEACYLASE"/>
    <property type="match status" value="1"/>
</dbReference>
<keyword evidence="3" id="KW-0820">tRNA-binding</keyword>
<proteinExistence type="inferred from homology"/>
<dbReference type="CDD" id="cd00563">
    <property type="entry name" value="Dtyr_deacylase"/>
    <property type="match status" value="1"/>
</dbReference>
<evidence type="ECO:0000313" key="5">
    <source>
        <dbReference type="Proteomes" id="UP000031197"/>
    </source>
</evidence>
<keyword evidence="3" id="KW-0963">Cytoplasm</keyword>
<comment type="catalytic activity">
    <reaction evidence="3">
        <text>glycyl-tRNA(Ala) + H2O = tRNA(Ala) + glycine + H(+)</text>
        <dbReference type="Rhea" id="RHEA:53744"/>
        <dbReference type="Rhea" id="RHEA-COMP:9657"/>
        <dbReference type="Rhea" id="RHEA-COMP:13640"/>
        <dbReference type="ChEBI" id="CHEBI:15377"/>
        <dbReference type="ChEBI" id="CHEBI:15378"/>
        <dbReference type="ChEBI" id="CHEBI:57305"/>
        <dbReference type="ChEBI" id="CHEBI:78442"/>
        <dbReference type="ChEBI" id="CHEBI:78522"/>
    </reaction>
</comment>
<sequence length="145" mass="15780">MIGLIQRVSEANVTVDGNIIGEIGQGMLVLLGVEKKDSEAEIEKLANKLCRYRMFSDKDGKMNLNIEQVDGEILVVSQFTLVADTQKGNRPGFSRGASPEHGQAIYEKFVQALKNKGMKVATGEFGADMQVGLINDGPVTFQFSV</sequence>
<dbReference type="InterPro" id="IPR003732">
    <property type="entry name" value="Daa-tRNA_deacyls_DTD"/>
</dbReference>
<keyword evidence="2 3" id="KW-0378">Hydrolase</keyword>
<evidence type="ECO:0000256" key="2">
    <source>
        <dbReference type="ARBA" id="ARBA00022801"/>
    </source>
</evidence>